<dbReference type="RefSeq" id="WP_270024101.1">
    <property type="nucleotide sequence ID" value="NZ_JAPDDP010000007.1"/>
</dbReference>
<protein>
    <submittedName>
        <fullName evidence="7">ABC transporter substrate-binding protein</fullName>
    </submittedName>
</protein>
<keyword evidence="4 5" id="KW-0732">Signal</keyword>
<dbReference type="GO" id="GO:1904680">
    <property type="term" value="F:peptide transmembrane transporter activity"/>
    <property type="evidence" value="ECO:0007669"/>
    <property type="project" value="TreeGrafter"/>
</dbReference>
<comment type="subcellular location">
    <subcellularLocation>
        <location evidence="1">Cell envelope</location>
    </subcellularLocation>
</comment>
<dbReference type="GO" id="GO:0043190">
    <property type="term" value="C:ATP-binding cassette (ABC) transporter complex"/>
    <property type="evidence" value="ECO:0007669"/>
    <property type="project" value="InterPro"/>
</dbReference>
<dbReference type="InterPro" id="IPR030678">
    <property type="entry name" value="Peptide/Ni-bd"/>
</dbReference>
<dbReference type="Gene3D" id="3.90.76.10">
    <property type="entry name" value="Dipeptide-binding Protein, Domain 1"/>
    <property type="match status" value="1"/>
</dbReference>
<name>A0A9X3S6D6_9ACTN</name>
<dbReference type="GO" id="GO:0042597">
    <property type="term" value="C:periplasmic space"/>
    <property type="evidence" value="ECO:0007669"/>
    <property type="project" value="UniProtKB-ARBA"/>
</dbReference>
<dbReference type="GO" id="GO:0030313">
    <property type="term" value="C:cell envelope"/>
    <property type="evidence" value="ECO:0007669"/>
    <property type="project" value="UniProtKB-SubCell"/>
</dbReference>
<proteinExistence type="inferred from homology"/>
<keyword evidence="8" id="KW-1185">Reference proteome</keyword>
<evidence type="ECO:0000256" key="2">
    <source>
        <dbReference type="ARBA" id="ARBA00005695"/>
    </source>
</evidence>
<evidence type="ECO:0000256" key="4">
    <source>
        <dbReference type="ARBA" id="ARBA00022729"/>
    </source>
</evidence>
<dbReference type="SUPFAM" id="SSF53850">
    <property type="entry name" value="Periplasmic binding protein-like II"/>
    <property type="match status" value="1"/>
</dbReference>
<dbReference type="Gene3D" id="3.40.190.10">
    <property type="entry name" value="Periplasmic binding protein-like II"/>
    <property type="match status" value="1"/>
</dbReference>
<gene>
    <name evidence="7" type="ORF">OJ997_05775</name>
</gene>
<dbReference type="PANTHER" id="PTHR30290">
    <property type="entry name" value="PERIPLASMIC BINDING COMPONENT OF ABC TRANSPORTER"/>
    <property type="match status" value="1"/>
</dbReference>
<evidence type="ECO:0000259" key="6">
    <source>
        <dbReference type="Pfam" id="PF00496"/>
    </source>
</evidence>
<evidence type="ECO:0000313" key="7">
    <source>
        <dbReference type="EMBL" id="MDA0179794.1"/>
    </source>
</evidence>
<comment type="caution">
    <text evidence="7">The sequence shown here is derived from an EMBL/GenBank/DDBJ whole genome shotgun (WGS) entry which is preliminary data.</text>
</comment>
<dbReference type="GO" id="GO:0015833">
    <property type="term" value="P:peptide transport"/>
    <property type="evidence" value="ECO:0007669"/>
    <property type="project" value="TreeGrafter"/>
</dbReference>
<reference evidence="7" key="1">
    <citation type="submission" date="2022-10" db="EMBL/GenBank/DDBJ databases">
        <title>The WGS of Solirubrobacter phytolaccae KCTC 29190.</title>
        <authorList>
            <person name="Jiang Z."/>
        </authorList>
    </citation>
    <scope>NUCLEOTIDE SEQUENCE</scope>
    <source>
        <strain evidence="7">KCTC 29190</strain>
    </source>
</reference>
<dbReference type="PIRSF" id="PIRSF002741">
    <property type="entry name" value="MppA"/>
    <property type="match status" value="1"/>
</dbReference>
<dbReference type="PANTHER" id="PTHR30290:SF10">
    <property type="entry name" value="PERIPLASMIC OLIGOPEPTIDE-BINDING PROTEIN-RELATED"/>
    <property type="match status" value="1"/>
</dbReference>
<accession>A0A9X3S6D6</accession>
<dbReference type="AlphaFoldDB" id="A0A9X3S6D6"/>
<dbReference type="InterPro" id="IPR000914">
    <property type="entry name" value="SBP_5_dom"/>
</dbReference>
<dbReference type="InterPro" id="IPR039424">
    <property type="entry name" value="SBP_5"/>
</dbReference>
<keyword evidence="3" id="KW-0813">Transport</keyword>
<dbReference type="Proteomes" id="UP001147653">
    <property type="component" value="Unassembled WGS sequence"/>
</dbReference>
<feature type="chain" id="PRO_5040910209" evidence="5">
    <location>
        <begin position="25"/>
        <end position="512"/>
    </location>
</feature>
<evidence type="ECO:0000256" key="3">
    <source>
        <dbReference type="ARBA" id="ARBA00022448"/>
    </source>
</evidence>
<organism evidence="7 8">
    <name type="scientific">Solirubrobacter phytolaccae</name>
    <dbReference type="NCBI Taxonomy" id="1404360"/>
    <lineage>
        <taxon>Bacteria</taxon>
        <taxon>Bacillati</taxon>
        <taxon>Actinomycetota</taxon>
        <taxon>Thermoleophilia</taxon>
        <taxon>Solirubrobacterales</taxon>
        <taxon>Solirubrobacteraceae</taxon>
        <taxon>Solirubrobacter</taxon>
    </lineage>
</organism>
<dbReference type="Gene3D" id="3.10.105.10">
    <property type="entry name" value="Dipeptide-binding Protein, Domain 3"/>
    <property type="match status" value="1"/>
</dbReference>
<dbReference type="Pfam" id="PF00496">
    <property type="entry name" value="SBP_bac_5"/>
    <property type="match status" value="1"/>
</dbReference>
<dbReference type="EMBL" id="JAPDDP010000007">
    <property type="protein sequence ID" value="MDA0179794.1"/>
    <property type="molecule type" value="Genomic_DNA"/>
</dbReference>
<evidence type="ECO:0000313" key="8">
    <source>
        <dbReference type="Proteomes" id="UP001147653"/>
    </source>
</evidence>
<evidence type="ECO:0000256" key="5">
    <source>
        <dbReference type="SAM" id="SignalP"/>
    </source>
</evidence>
<evidence type="ECO:0000256" key="1">
    <source>
        <dbReference type="ARBA" id="ARBA00004196"/>
    </source>
</evidence>
<feature type="domain" description="Solute-binding protein family 5" evidence="6">
    <location>
        <begin position="71"/>
        <end position="431"/>
    </location>
</feature>
<comment type="similarity">
    <text evidence="2">Belongs to the bacterial solute-binding protein 5 family.</text>
</comment>
<sequence>MRNVKVLAGLVLATLSITPGVAHAAAGSITVGTTDQVVSLDPAGVYDLGSQQLIGNLFQNLLKIPAGGNQPRPDAAERCAFKTAKTYVCTLRSGLKFSNGDPLTAADVKFSLDRVRRIADSMGPYTLLRNLDRVEVTGTRTVTMHLKSADGTWPAVLTHTVGAIVPRRVFPAKRLLADRKVIGSGAYKLDRYVAHQQAVLSRNARYSGTKAKTKRVDVQYFEQSTSLKIAIEQGDVDVAFRGFSAAEIAQLRTQTAAGVRVLEGPGSEIHYLVFQTDKAPTNTLAVRQAIAQVVDRAALASTVYADTVTPLYSLLPAALHGAKPVFQTAYGAPDVAKAQAILAAAGVTTPVALDAWYTPAQYGPEEAAAFEELRRQLEASGLFTVKVGAEAWEPYKESAFSAHQFPLYGLGWFGDYVDGDNYLSPFLRDGGFMVNGYANAAVNGLLDRQLASRTSSERAALFGQLQDILARDVPVLPLWERKQVVVVRAGVEGAEKTFDPALQLRFGLLTKR</sequence>
<feature type="signal peptide" evidence="5">
    <location>
        <begin position="1"/>
        <end position="24"/>
    </location>
</feature>